<evidence type="ECO:0000256" key="8">
    <source>
        <dbReference type="ARBA" id="ARBA00022989"/>
    </source>
</evidence>
<keyword evidence="5" id="KW-0997">Cell inner membrane</keyword>
<keyword evidence="13" id="KW-1185">Reference proteome</keyword>
<accession>A0A939HMQ6</accession>
<evidence type="ECO:0000313" key="13">
    <source>
        <dbReference type="Proteomes" id="UP000664073"/>
    </source>
</evidence>
<evidence type="ECO:0000256" key="1">
    <source>
        <dbReference type="ARBA" id="ARBA00004383"/>
    </source>
</evidence>
<dbReference type="Pfam" id="PF03544">
    <property type="entry name" value="TonB_C"/>
    <property type="match status" value="1"/>
</dbReference>
<dbReference type="NCBIfam" id="TIGR01352">
    <property type="entry name" value="tonB_Cterm"/>
    <property type="match status" value="1"/>
</dbReference>
<dbReference type="PANTHER" id="PTHR33446:SF2">
    <property type="entry name" value="PROTEIN TONB"/>
    <property type="match status" value="1"/>
</dbReference>
<dbReference type="InterPro" id="IPR051045">
    <property type="entry name" value="TonB-dependent_transducer"/>
</dbReference>
<dbReference type="InterPro" id="IPR037682">
    <property type="entry name" value="TonB_C"/>
</dbReference>
<dbReference type="AlphaFoldDB" id="A0A939HMQ6"/>
<evidence type="ECO:0000256" key="5">
    <source>
        <dbReference type="ARBA" id="ARBA00022519"/>
    </source>
</evidence>
<evidence type="ECO:0000256" key="2">
    <source>
        <dbReference type="ARBA" id="ARBA00006555"/>
    </source>
</evidence>
<name>A0A939HMQ6_9PROT</name>
<evidence type="ECO:0000256" key="3">
    <source>
        <dbReference type="ARBA" id="ARBA00022448"/>
    </source>
</evidence>
<dbReference type="EMBL" id="JAFVMH010000002">
    <property type="protein sequence ID" value="MBO1324468.1"/>
    <property type="molecule type" value="Genomic_DNA"/>
</dbReference>
<feature type="region of interest" description="Disordered" evidence="10">
    <location>
        <begin position="52"/>
        <end position="85"/>
    </location>
</feature>
<dbReference type="InterPro" id="IPR006260">
    <property type="entry name" value="TonB/TolA_C"/>
</dbReference>
<proteinExistence type="inferred from homology"/>
<dbReference type="GO" id="GO:0098797">
    <property type="term" value="C:plasma membrane protein complex"/>
    <property type="evidence" value="ECO:0007669"/>
    <property type="project" value="TreeGrafter"/>
</dbReference>
<dbReference type="GO" id="GO:0031992">
    <property type="term" value="F:energy transducer activity"/>
    <property type="evidence" value="ECO:0007669"/>
    <property type="project" value="TreeGrafter"/>
</dbReference>
<keyword evidence="6" id="KW-0812">Transmembrane</keyword>
<sequence>MVTPESSVPTHVATVTAPEQRRPVPEAQRVRPVPPALPAPRADVADMLRQSVQAPHVMVKKRPKPPVRQARFPRPSPAPAVATDAMEGHQTVVSAPQGQVKDGLHDASGSDDPGTWQARLLGRLEVFRQYPNAARAEQAEGTAFVRFSMDRKGHVLEVALAQTSGNALLDSETLALVRRAEPLPEPPDSIGGDPVTLTVPVEFYLSKEGGREP</sequence>
<evidence type="ECO:0000256" key="7">
    <source>
        <dbReference type="ARBA" id="ARBA00022927"/>
    </source>
</evidence>
<organism evidence="12 13">
    <name type="scientific">Acetobacter garciniae</name>
    <dbReference type="NCBI Taxonomy" id="2817435"/>
    <lineage>
        <taxon>Bacteria</taxon>
        <taxon>Pseudomonadati</taxon>
        <taxon>Pseudomonadota</taxon>
        <taxon>Alphaproteobacteria</taxon>
        <taxon>Acetobacterales</taxon>
        <taxon>Acetobacteraceae</taxon>
        <taxon>Acetobacter</taxon>
    </lineage>
</organism>
<gene>
    <name evidence="12" type="ORF">J2D77_04765</name>
</gene>
<keyword evidence="3" id="KW-0813">Transport</keyword>
<dbReference type="PROSITE" id="PS52015">
    <property type="entry name" value="TONB_CTD"/>
    <property type="match status" value="1"/>
</dbReference>
<reference evidence="12" key="1">
    <citation type="submission" date="2021-03" db="EMBL/GenBank/DDBJ databases">
        <title>The complete genome sequence of Acetobacter sp. TBRC 12339.</title>
        <authorList>
            <person name="Charoenyingcharoen P."/>
            <person name="Yukphan P."/>
        </authorList>
    </citation>
    <scope>NUCLEOTIDE SEQUENCE</scope>
    <source>
        <strain evidence="12">TBRC 12339</strain>
    </source>
</reference>
<keyword evidence="4" id="KW-1003">Cell membrane</keyword>
<comment type="similarity">
    <text evidence="2">Belongs to the TonB family.</text>
</comment>
<evidence type="ECO:0000313" key="12">
    <source>
        <dbReference type="EMBL" id="MBO1324468.1"/>
    </source>
</evidence>
<keyword evidence="9" id="KW-0472">Membrane</keyword>
<dbReference type="GO" id="GO:0015031">
    <property type="term" value="P:protein transport"/>
    <property type="evidence" value="ECO:0007669"/>
    <property type="project" value="UniProtKB-KW"/>
</dbReference>
<comment type="caution">
    <text evidence="12">The sequence shown here is derived from an EMBL/GenBank/DDBJ whole genome shotgun (WGS) entry which is preliminary data.</text>
</comment>
<dbReference type="GO" id="GO:0055085">
    <property type="term" value="P:transmembrane transport"/>
    <property type="evidence" value="ECO:0007669"/>
    <property type="project" value="InterPro"/>
</dbReference>
<dbReference type="Gene3D" id="3.30.1150.10">
    <property type="match status" value="1"/>
</dbReference>
<comment type="subcellular location">
    <subcellularLocation>
        <location evidence="1">Cell inner membrane</location>
        <topology evidence="1">Single-pass membrane protein</topology>
        <orientation evidence="1">Periplasmic side</orientation>
    </subcellularLocation>
</comment>
<evidence type="ECO:0000256" key="4">
    <source>
        <dbReference type="ARBA" id="ARBA00022475"/>
    </source>
</evidence>
<keyword evidence="7" id="KW-0653">Protein transport</keyword>
<evidence type="ECO:0000256" key="10">
    <source>
        <dbReference type="SAM" id="MobiDB-lite"/>
    </source>
</evidence>
<protein>
    <submittedName>
        <fullName evidence="12">Energy transducer TonB</fullName>
    </submittedName>
</protein>
<dbReference type="PANTHER" id="PTHR33446">
    <property type="entry name" value="PROTEIN TONB-RELATED"/>
    <property type="match status" value="1"/>
</dbReference>
<dbReference type="Proteomes" id="UP000664073">
    <property type="component" value="Unassembled WGS sequence"/>
</dbReference>
<evidence type="ECO:0000259" key="11">
    <source>
        <dbReference type="PROSITE" id="PS52015"/>
    </source>
</evidence>
<evidence type="ECO:0000256" key="6">
    <source>
        <dbReference type="ARBA" id="ARBA00022692"/>
    </source>
</evidence>
<dbReference type="SUPFAM" id="SSF74653">
    <property type="entry name" value="TolA/TonB C-terminal domain"/>
    <property type="match status" value="1"/>
</dbReference>
<feature type="domain" description="TonB C-terminal" evidence="11">
    <location>
        <begin position="115"/>
        <end position="212"/>
    </location>
</feature>
<evidence type="ECO:0000256" key="9">
    <source>
        <dbReference type="ARBA" id="ARBA00023136"/>
    </source>
</evidence>
<feature type="region of interest" description="Disordered" evidence="10">
    <location>
        <begin position="1"/>
        <end position="40"/>
    </location>
</feature>
<keyword evidence="8" id="KW-1133">Transmembrane helix</keyword>